<dbReference type="AlphaFoldDB" id="A0AAE1EBU5"/>
<evidence type="ECO:0000313" key="2">
    <source>
        <dbReference type="Proteomes" id="UP001283361"/>
    </source>
</evidence>
<reference evidence="1" key="1">
    <citation type="journal article" date="2023" name="G3 (Bethesda)">
        <title>A reference genome for the long-term kleptoplast-retaining sea slug Elysia crispata morphotype clarki.</title>
        <authorList>
            <person name="Eastman K.E."/>
            <person name="Pendleton A.L."/>
            <person name="Shaikh M.A."/>
            <person name="Suttiyut T."/>
            <person name="Ogas R."/>
            <person name="Tomko P."/>
            <person name="Gavelis G."/>
            <person name="Widhalm J.R."/>
            <person name="Wisecaver J.H."/>
        </authorList>
    </citation>
    <scope>NUCLEOTIDE SEQUENCE</scope>
    <source>
        <strain evidence="1">ECLA1</strain>
    </source>
</reference>
<evidence type="ECO:0000313" key="1">
    <source>
        <dbReference type="EMBL" id="KAK3800925.1"/>
    </source>
</evidence>
<name>A0AAE1EBU5_9GAST</name>
<protein>
    <submittedName>
        <fullName evidence="1">Uncharacterized protein</fullName>
    </submittedName>
</protein>
<keyword evidence="2" id="KW-1185">Reference proteome</keyword>
<gene>
    <name evidence="1" type="ORF">RRG08_060270</name>
</gene>
<sequence length="129" mass="14934">MSQDDKYLELFSISHYNLHTHHVLEKFTQNAKSGVEGETIWKEVYVVHHSLVPRQLVKGQGQNRHICAVDQLEEALEGHFTTKSSILHQEPIMYFLLQTTQQFMERLDMTLNTSDTSLITVYPDALVAY</sequence>
<organism evidence="1 2">
    <name type="scientific">Elysia crispata</name>
    <name type="common">lettuce slug</name>
    <dbReference type="NCBI Taxonomy" id="231223"/>
    <lineage>
        <taxon>Eukaryota</taxon>
        <taxon>Metazoa</taxon>
        <taxon>Spiralia</taxon>
        <taxon>Lophotrochozoa</taxon>
        <taxon>Mollusca</taxon>
        <taxon>Gastropoda</taxon>
        <taxon>Heterobranchia</taxon>
        <taxon>Euthyneura</taxon>
        <taxon>Panpulmonata</taxon>
        <taxon>Sacoglossa</taxon>
        <taxon>Placobranchoidea</taxon>
        <taxon>Plakobranchidae</taxon>
        <taxon>Elysia</taxon>
    </lineage>
</organism>
<comment type="caution">
    <text evidence="1">The sequence shown here is derived from an EMBL/GenBank/DDBJ whole genome shotgun (WGS) entry which is preliminary data.</text>
</comment>
<accession>A0AAE1EBU5</accession>
<dbReference type="EMBL" id="JAWDGP010000392">
    <property type="protein sequence ID" value="KAK3800925.1"/>
    <property type="molecule type" value="Genomic_DNA"/>
</dbReference>
<dbReference type="Proteomes" id="UP001283361">
    <property type="component" value="Unassembled WGS sequence"/>
</dbReference>
<proteinExistence type="predicted"/>